<dbReference type="AlphaFoldDB" id="A0A4U1FFG6"/>
<gene>
    <name evidence="3" type="ORF">EI555_014341</name>
</gene>
<keyword evidence="1" id="KW-0479">Metal-binding</keyword>
<keyword evidence="1" id="KW-0863">Zinc-finger</keyword>
<dbReference type="InterPro" id="IPR036236">
    <property type="entry name" value="Znf_C2H2_sf"/>
</dbReference>
<dbReference type="PROSITE" id="PS50157">
    <property type="entry name" value="ZINC_FINGER_C2H2_2"/>
    <property type="match status" value="1"/>
</dbReference>
<dbReference type="SUPFAM" id="SSF57667">
    <property type="entry name" value="beta-beta-alpha zinc fingers"/>
    <property type="match status" value="1"/>
</dbReference>
<organism evidence="3 4">
    <name type="scientific">Monodon monoceros</name>
    <name type="common">Narwhal</name>
    <name type="synonym">Ceratodon monodon</name>
    <dbReference type="NCBI Taxonomy" id="40151"/>
    <lineage>
        <taxon>Eukaryota</taxon>
        <taxon>Metazoa</taxon>
        <taxon>Chordata</taxon>
        <taxon>Craniata</taxon>
        <taxon>Vertebrata</taxon>
        <taxon>Euteleostomi</taxon>
        <taxon>Mammalia</taxon>
        <taxon>Eutheria</taxon>
        <taxon>Laurasiatheria</taxon>
        <taxon>Artiodactyla</taxon>
        <taxon>Whippomorpha</taxon>
        <taxon>Cetacea</taxon>
        <taxon>Odontoceti</taxon>
        <taxon>Monodontidae</taxon>
        <taxon>Monodon</taxon>
    </lineage>
</organism>
<dbReference type="InterPro" id="IPR013087">
    <property type="entry name" value="Znf_C2H2_type"/>
</dbReference>
<accession>A0A4U1FFG6</accession>
<keyword evidence="1" id="KW-0862">Zinc</keyword>
<evidence type="ECO:0000259" key="2">
    <source>
        <dbReference type="PROSITE" id="PS50157"/>
    </source>
</evidence>
<dbReference type="GO" id="GO:0008270">
    <property type="term" value="F:zinc ion binding"/>
    <property type="evidence" value="ECO:0007669"/>
    <property type="project" value="UniProtKB-KW"/>
</dbReference>
<dbReference type="PANTHER" id="PTHR46179:SF20">
    <property type="entry name" value="TRANSCRIPTION FACTOR 3A PROTEIN-RELATED"/>
    <property type="match status" value="1"/>
</dbReference>
<feature type="domain" description="C2H2-type" evidence="2">
    <location>
        <begin position="52"/>
        <end position="81"/>
    </location>
</feature>
<comment type="caution">
    <text evidence="3">The sequence shown here is derived from an EMBL/GenBank/DDBJ whole genome shotgun (WGS) entry which is preliminary data.</text>
</comment>
<evidence type="ECO:0000256" key="1">
    <source>
        <dbReference type="PROSITE-ProRule" id="PRU00042"/>
    </source>
</evidence>
<dbReference type="GO" id="GO:0005634">
    <property type="term" value="C:nucleus"/>
    <property type="evidence" value="ECO:0007669"/>
    <property type="project" value="TreeGrafter"/>
</dbReference>
<dbReference type="EMBL" id="RWIC01000201">
    <property type="protein sequence ID" value="TKC47636.1"/>
    <property type="molecule type" value="Genomic_DNA"/>
</dbReference>
<sequence length="114" mass="12765">MWLSMWPGVWHQAPWSQTDSVAEAVSSLTIADVVLVASKSLAPELPEPPQRFICSFPDCSANYNKARKLDAHLCKHTGEGLFVCDHEGCAKTFVRDYDLSHHTLFTLEKSPLYS</sequence>
<evidence type="ECO:0000313" key="4">
    <source>
        <dbReference type="Proteomes" id="UP000308365"/>
    </source>
</evidence>
<dbReference type="PROSITE" id="PS00028">
    <property type="entry name" value="ZINC_FINGER_C2H2_1"/>
    <property type="match status" value="1"/>
</dbReference>
<dbReference type="Proteomes" id="UP000308365">
    <property type="component" value="Unassembled WGS sequence"/>
</dbReference>
<dbReference type="Gene3D" id="3.30.160.60">
    <property type="entry name" value="Classic Zinc Finger"/>
    <property type="match status" value="2"/>
</dbReference>
<reference evidence="4" key="1">
    <citation type="journal article" date="2019" name="IScience">
        <title>Narwhal Genome Reveals Long-Term Low Genetic Diversity despite Current Large Abundance Size.</title>
        <authorList>
            <person name="Westbury M.V."/>
            <person name="Petersen B."/>
            <person name="Garde E."/>
            <person name="Heide-Jorgensen M.P."/>
            <person name="Lorenzen E.D."/>
        </authorList>
    </citation>
    <scope>NUCLEOTIDE SEQUENCE [LARGE SCALE GENOMIC DNA]</scope>
</reference>
<dbReference type="FunFam" id="3.30.160.60:FF:001572">
    <property type="entry name" value="General transcription factor IIIA"/>
    <property type="match status" value="1"/>
</dbReference>
<dbReference type="InterPro" id="IPR051061">
    <property type="entry name" value="Zinc_finger_trans_reg"/>
</dbReference>
<evidence type="ECO:0000313" key="3">
    <source>
        <dbReference type="EMBL" id="TKC47636.1"/>
    </source>
</evidence>
<proteinExistence type="predicted"/>
<dbReference type="PANTHER" id="PTHR46179">
    <property type="entry name" value="ZINC FINGER PROTEIN"/>
    <property type="match status" value="1"/>
</dbReference>
<protein>
    <recommendedName>
        <fullName evidence="2">C2H2-type domain-containing protein</fullName>
    </recommendedName>
</protein>
<name>A0A4U1FFG6_MONMO</name>